<dbReference type="EMBL" id="KN823071">
    <property type="protein sequence ID" value="KIO23974.1"/>
    <property type="molecule type" value="Genomic_DNA"/>
</dbReference>
<organism evidence="3 4">
    <name type="scientific">Tulasnella calospora MUT 4182</name>
    <dbReference type="NCBI Taxonomy" id="1051891"/>
    <lineage>
        <taxon>Eukaryota</taxon>
        <taxon>Fungi</taxon>
        <taxon>Dikarya</taxon>
        <taxon>Basidiomycota</taxon>
        <taxon>Agaricomycotina</taxon>
        <taxon>Agaricomycetes</taxon>
        <taxon>Cantharellales</taxon>
        <taxon>Tulasnellaceae</taxon>
        <taxon>Tulasnella</taxon>
    </lineage>
</organism>
<protein>
    <recommendedName>
        <fullName evidence="2">BAG domain-containing protein</fullName>
    </recommendedName>
</protein>
<proteinExistence type="predicted"/>
<feature type="compositionally biased region" description="Low complexity" evidence="1">
    <location>
        <begin position="46"/>
        <end position="61"/>
    </location>
</feature>
<feature type="region of interest" description="Disordered" evidence="1">
    <location>
        <begin position="35"/>
        <end position="96"/>
    </location>
</feature>
<dbReference type="GO" id="GO:0051087">
    <property type="term" value="F:protein-folding chaperone binding"/>
    <property type="evidence" value="ECO:0007669"/>
    <property type="project" value="InterPro"/>
</dbReference>
<name>A0A0C3QFF3_9AGAM</name>
<dbReference type="Gene3D" id="1.20.58.120">
    <property type="entry name" value="BAG domain"/>
    <property type="match status" value="1"/>
</dbReference>
<reference evidence="3 4" key="1">
    <citation type="submission" date="2014-04" db="EMBL/GenBank/DDBJ databases">
        <authorList>
            <consortium name="DOE Joint Genome Institute"/>
            <person name="Kuo A."/>
            <person name="Girlanda M."/>
            <person name="Perotto S."/>
            <person name="Kohler A."/>
            <person name="Nagy L.G."/>
            <person name="Floudas D."/>
            <person name="Copeland A."/>
            <person name="Barry K.W."/>
            <person name="Cichocki N."/>
            <person name="Veneault-Fourrey C."/>
            <person name="LaButti K."/>
            <person name="Lindquist E.A."/>
            <person name="Lipzen A."/>
            <person name="Lundell T."/>
            <person name="Morin E."/>
            <person name="Murat C."/>
            <person name="Sun H."/>
            <person name="Tunlid A."/>
            <person name="Henrissat B."/>
            <person name="Grigoriev I.V."/>
            <person name="Hibbett D.S."/>
            <person name="Martin F."/>
            <person name="Nordberg H.P."/>
            <person name="Cantor M.N."/>
            <person name="Hua S.X."/>
        </authorList>
    </citation>
    <scope>NUCLEOTIDE SEQUENCE [LARGE SCALE GENOMIC DNA]</scope>
    <source>
        <strain evidence="3 4">MUT 4182</strain>
    </source>
</reference>
<dbReference type="InterPro" id="IPR036533">
    <property type="entry name" value="BAG_dom_sf"/>
</dbReference>
<evidence type="ECO:0000313" key="3">
    <source>
        <dbReference type="EMBL" id="KIO23974.1"/>
    </source>
</evidence>
<feature type="compositionally biased region" description="Polar residues" evidence="1">
    <location>
        <begin position="241"/>
        <end position="252"/>
    </location>
</feature>
<evidence type="ECO:0000313" key="4">
    <source>
        <dbReference type="Proteomes" id="UP000054248"/>
    </source>
</evidence>
<feature type="region of interest" description="Disordered" evidence="1">
    <location>
        <begin position="165"/>
        <end position="352"/>
    </location>
</feature>
<evidence type="ECO:0000256" key="1">
    <source>
        <dbReference type="SAM" id="MobiDB-lite"/>
    </source>
</evidence>
<gene>
    <name evidence="3" type="ORF">M407DRAFT_105834</name>
</gene>
<feature type="domain" description="BAG" evidence="2">
    <location>
        <begin position="103"/>
        <end position="170"/>
    </location>
</feature>
<dbReference type="Proteomes" id="UP000054248">
    <property type="component" value="Unassembled WGS sequence"/>
</dbReference>
<dbReference type="HOGENOM" id="CLU_787995_0_0_1"/>
<reference evidence="4" key="2">
    <citation type="submission" date="2015-01" db="EMBL/GenBank/DDBJ databases">
        <title>Evolutionary Origins and Diversification of the Mycorrhizal Mutualists.</title>
        <authorList>
            <consortium name="DOE Joint Genome Institute"/>
            <consortium name="Mycorrhizal Genomics Consortium"/>
            <person name="Kohler A."/>
            <person name="Kuo A."/>
            <person name="Nagy L.G."/>
            <person name="Floudas D."/>
            <person name="Copeland A."/>
            <person name="Barry K.W."/>
            <person name="Cichocki N."/>
            <person name="Veneault-Fourrey C."/>
            <person name="LaButti K."/>
            <person name="Lindquist E.A."/>
            <person name="Lipzen A."/>
            <person name="Lundell T."/>
            <person name="Morin E."/>
            <person name="Murat C."/>
            <person name="Riley R."/>
            <person name="Ohm R."/>
            <person name="Sun H."/>
            <person name="Tunlid A."/>
            <person name="Henrissat B."/>
            <person name="Grigoriev I.V."/>
            <person name="Hibbett D.S."/>
            <person name="Martin F."/>
        </authorList>
    </citation>
    <scope>NUCLEOTIDE SEQUENCE [LARGE SCALE GENOMIC DNA]</scope>
    <source>
        <strain evidence="4">MUT 4182</strain>
    </source>
</reference>
<keyword evidence="4" id="KW-1185">Reference proteome</keyword>
<dbReference type="OrthoDB" id="3252982at2759"/>
<accession>A0A0C3QFF3</accession>
<evidence type="ECO:0000259" key="2">
    <source>
        <dbReference type="Pfam" id="PF02179"/>
    </source>
</evidence>
<sequence length="352" mass="37950">MPRTPASLQLNRLVSFGPCHGFHGCIDISSFPATQRPATAHPQRSAAAARPTAPQPQVQTPKPTPARIPVIFRSPAPTAPQPRPSTSRNPSPVPVKLSPFAHIESIQTKFDALRASTPDFSSHQKKREYLAELNKLLTSLDGVESSGSESIRGARKALVRAVEEELDNVEGNNDEEKQAEEAKVEVEEEEKPSVVEAAPQLHASAEPVTQEVEIRNVSESEATQVHPAEPTVEEPADEPTNPATHPSETEAQPLSEHVPAEDETQPEAPASLPDVTVSASADDAKPEADVDEEKTRVAGEDTEEQPQRGRQPAVTSQAQNSPKARRPPSVEIEEVPDEESLSGSPQVGYKDL</sequence>
<feature type="compositionally biased region" description="Basic and acidic residues" evidence="1">
    <location>
        <begin position="282"/>
        <end position="299"/>
    </location>
</feature>
<dbReference type="InterPro" id="IPR003103">
    <property type="entry name" value="BAG_domain"/>
</dbReference>
<feature type="compositionally biased region" description="Polar residues" evidence="1">
    <location>
        <begin position="313"/>
        <end position="322"/>
    </location>
</feature>
<feature type="compositionally biased region" description="Basic and acidic residues" evidence="1">
    <location>
        <begin position="174"/>
        <end position="185"/>
    </location>
</feature>
<feature type="compositionally biased region" description="Acidic residues" evidence="1">
    <location>
        <begin position="331"/>
        <end position="340"/>
    </location>
</feature>
<dbReference type="Pfam" id="PF02179">
    <property type="entry name" value="BAG"/>
    <property type="match status" value="1"/>
</dbReference>
<dbReference type="SUPFAM" id="SSF63491">
    <property type="entry name" value="BAG domain"/>
    <property type="match status" value="1"/>
</dbReference>
<dbReference type="AlphaFoldDB" id="A0A0C3QFF3"/>